<protein>
    <submittedName>
        <fullName evidence="2">Uncharacterized protein</fullName>
    </submittedName>
</protein>
<keyword evidence="3" id="KW-1185">Reference proteome</keyword>
<sequence length="171" mass="19273">MLCFFSKFGFAFCCIPSNRNRHLTADLLWWRRPLGNRPSNRPPPLVVSTAGAVGVKRRPEAVLVNAAVDEPKRVEEDEILPWMPNAGVDRRWWWWWWWYAAAGALGGGGGMRERAGRKKGFLLIGPQERKGTVALNTVDFGGLGERTREVRGFRRSKPLAAGASRSRRTTI</sequence>
<dbReference type="EMBL" id="SZYD01000001">
    <property type="protein sequence ID" value="KAD7478552.1"/>
    <property type="molecule type" value="Genomic_DNA"/>
</dbReference>
<evidence type="ECO:0000313" key="3">
    <source>
        <dbReference type="Proteomes" id="UP000326396"/>
    </source>
</evidence>
<evidence type="ECO:0000313" key="2">
    <source>
        <dbReference type="EMBL" id="KAD7478552.1"/>
    </source>
</evidence>
<keyword evidence="1" id="KW-1133">Transmembrane helix</keyword>
<dbReference type="AlphaFoldDB" id="A0A5N6Q1W6"/>
<organism evidence="2 3">
    <name type="scientific">Mikania micrantha</name>
    <name type="common">bitter vine</name>
    <dbReference type="NCBI Taxonomy" id="192012"/>
    <lineage>
        <taxon>Eukaryota</taxon>
        <taxon>Viridiplantae</taxon>
        <taxon>Streptophyta</taxon>
        <taxon>Embryophyta</taxon>
        <taxon>Tracheophyta</taxon>
        <taxon>Spermatophyta</taxon>
        <taxon>Magnoliopsida</taxon>
        <taxon>eudicotyledons</taxon>
        <taxon>Gunneridae</taxon>
        <taxon>Pentapetalae</taxon>
        <taxon>asterids</taxon>
        <taxon>campanulids</taxon>
        <taxon>Asterales</taxon>
        <taxon>Asteraceae</taxon>
        <taxon>Asteroideae</taxon>
        <taxon>Heliantheae alliance</taxon>
        <taxon>Eupatorieae</taxon>
        <taxon>Mikania</taxon>
    </lineage>
</organism>
<keyword evidence="1" id="KW-0472">Membrane</keyword>
<accession>A0A5N6Q1W6</accession>
<keyword evidence="1" id="KW-0812">Transmembrane</keyword>
<evidence type="ECO:0000256" key="1">
    <source>
        <dbReference type="SAM" id="Phobius"/>
    </source>
</evidence>
<feature type="transmembrane region" description="Helical" evidence="1">
    <location>
        <begin position="92"/>
        <end position="111"/>
    </location>
</feature>
<gene>
    <name evidence="2" type="ORF">E3N88_01688</name>
</gene>
<name>A0A5N6Q1W6_9ASTR</name>
<comment type="caution">
    <text evidence="2">The sequence shown here is derived from an EMBL/GenBank/DDBJ whole genome shotgun (WGS) entry which is preliminary data.</text>
</comment>
<dbReference type="Proteomes" id="UP000326396">
    <property type="component" value="Linkage Group LG1"/>
</dbReference>
<proteinExistence type="predicted"/>
<reference evidence="2 3" key="1">
    <citation type="submission" date="2019-05" db="EMBL/GenBank/DDBJ databases">
        <title>Mikania micrantha, genome provides insights into the molecular mechanism of rapid growth.</title>
        <authorList>
            <person name="Liu B."/>
        </authorList>
    </citation>
    <scope>NUCLEOTIDE SEQUENCE [LARGE SCALE GENOMIC DNA]</scope>
    <source>
        <strain evidence="2">NLD-2019</strain>
        <tissue evidence="2">Leaf</tissue>
    </source>
</reference>